<feature type="compositionally biased region" description="Polar residues" evidence="1">
    <location>
        <begin position="1113"/>
        <end position="1126"/>
    </location>
</feature>
<dbReference type="GeneID" id="25279755"/>
<accession>A0A072PKW2</accession>
<evidence type="ECO:0000256" key="1">
    <source>
        <dbReference type="SAM" id="MobiDB-lite"/>
    </source>
</evidence>
<dbReference type="EMBL" id="AMGV01000003">
    <property type="protein sequence ID" value="KEF59978.1"/>
    <property type="molecule type" value="Genomic_DNA"/>
</dbReference>
<feature type="compositionally biased region" description="Polar residues" evidence="1">
    <location>
        <begin position="1"/>
        <end position="14"/>
    </location>
</feature>
<feature type="region of interest" description="Disordered" evidence="1">
    <location>
        <begin position="188"/>
        <end position="552"/>
    </location>
</feature>
<feature type="compositionally biased region" description="Basic and acidic residues" evidence="1">
    <location>
        <begin position="355"/>
        <end position="365"/>
    </location>
</feature>
<dbReference type="OrthoDB" id="5382952at2759"/>
<evidence type="ECO:0000313" key="3">
    <source>
        <dbReference type="Proteomes" id="UP000027920"/>
    </source>
</evidence>
<feature type="compositionally biased region" description="Polar residues" evidence="1">
    <location>
        <begin position="886"/>
        <end position="905"/>
    </location>
</feature>
<dbReference type="STRING" id="1182545.A0A072PKW2"/>
<feature type="region of interest" description="Disordered" evidence="1">
    <location>
        <begin position="676"/>
        <end position="701"/>
    </location>
</feature>
<dbReference type="RefSeq" id="XP_013262568.1">
    <property type="nucleotide sequence ID" value="XM_013407114.1"/>
</dbReference>
<feature type="compositionally biased region" description="Low complexity" evidence="1">
    <location>
        <begin position="190"/>
        <end position="225"/>
    </location>
</feature>
<comment type="caution">
    <text evidence="2">The sequence shown here is derived from an EMBL/GenBank/DDBJ whole genome shotgun (WGS) entry which is preliminary data.</text>
</comment>
<name>A0A072PKW2_9EURO</name>
<feature type="region of interest" description="Disordered" evidence="1">
    <location>
        <begin position="836"/>
        <end position="906"/>
    </location>
</feature>
<feature type="region of interest" description="Disordered" evidence="1">
    <location>
        <begin position="1234"/>
        <end position="1254"/>
    </location>
</feature>
<feature type="region of interest" description="Disordered" evidence="1">
    <location>
        <begin position="1014"/>
        <end position="1041"/>
    </location>
</feature>
<feature type="region of interest" description="Disordered" evidence="1">
    <location>
        <begin position="1113"/>
        <end position="1145"/>
    </location>
</feature>
<feature type="region of interest" description="Disordered" evidence="1">
    <location>
        <begin position="126"/>
        <end position="150"/>
    </location>
</feature>
<feature type="compositionally biased region" description="Basic and acidic residues" evidence="1">
    <location>
        <begin position="139"/>
        <end position="150"/>
    </location>
</feature>
<feature type="compositionally biased region" description="Polar residues" evidence="1">
    <location>
        <begin position="79"/>
        <end position="95"/>
    </location>
</feature>
<evidence type="ECO:0000313" key="2">
    <source>
        <dbReference type="EMBL" id="KEF59978.1"/>
    </source>
</evidence>
<evidence type="ECO:0008006" key="4">
    <source>
        <dbReference type="Google" id="ProtNLM"/>
    </source>
</evidence>
<feature type="compositionally biased region" description="Low complexity" evidence="1">
    <location>
        <begin position="1376"/>
        <end position="1391"/>
    </location>
</feature>
<dbReference type="Proteomes" id="UP000027920">
    <property type="component" value="Unassembled WGS sequence"/>
</dbReference>
<organism evidence="2 3">
    <name type="scientific">Exophiala aquamarina CBS 119918</name>
    <dbReference type="NCBI Taxonomy" id="1182545"/>
    <lineage>
        <taxon>Eukaryota</taxon>
        <taxon>Fungi</taxon>
        <taxon>Dikarya</taxon>
        <taxon>Ascomycota</taxon>
        <taxon>Pezizomycotina</taxon>
        <taxon>Eurotiomycetes</taxon>
        <taxon>Chaetothyriomycetidae</taxon>
        <taxon>Chaetothyriales</taxon>
        <taxon>Herpotrichiellaceae</taxon>
        <taxon>Exophiala</taxon>
    </lineage>
</organism>
<sequence length="1533" mass="167163">MSHRTQAYNTQYGVSRNKDATVPRTARLQTSNQNDGKNDIAKPGGGRMPQPSPSAIDSPGIPSGKARLKPTVVPKPATKSPSLKSTVSPKYVSSSMAVSKPTLAYSSMSQEVPLVMDPSTYSWERNTDANLRRPTRPSDISRDRMSPSDSHLDAIFGTTTARPIDLPPRLIPELQALAASTRHQDYYTKSSSSISSPSTQFSNTPSPWSVSTTTTTPTSWSSASPGIVHQVSMKTASQRSQTVPLPVSKRGKLPKVPALPETYSSLTPSQSSINIPQDKELKKSSSRKRTPLNSPAPTPPPRTSSAKQALSRSSSRSNTKAHHHNLEPTPSSSDLDHGNIPDRSNTSLQTLGDSPHQDSVTKAHNELQQSLAVAPPRPSRRGVLGLEDSRPVIVNTHRAGFSSRHREILDSGDEAPPAPGDSMQKANASTPVLRPTTPGGPEASVQSSPGRLGKFSRLGIFGRRGKSPGTETERSPRKLQRRGPVAGTGHEGYGKYSRRGRKTSQDASSGTSSANNSESERSVSSTRRIPTGLAHRKESSTKRGSQSDIDEFAVPRLKPVPIVGGSGASVSNNSRSQLEVHLTNSNISSQPANVGMLKIPLQSQTSIEQHASDYEYDLRTHKSKEQQSIPSLAVRRSQRFRGETDNFNLPTPIRTEALSAPLYINSQDTAHSFAIPGSTSTPSTTTEHNRAEARHDSREKKPRKLRWNIFRRKETVDPGLEKLVHVPSSSSPEELSVSVSTIPVSRPMPYYAMMDSESEVYANENVGEFLSQVVESPFTSPLIGGYERDEEDSEARRLEDEVLIPSAPVSPLQSFERSPSPVPLQSPAEQIRVQINEKPQKQPRLARVGRIPPVISRQERQHKPSRASFSQPFVRPVLPDSPDMEPNTSTTYTENQTPTNVNFSPSRPVLGTDFNIGETEFLHIASRHGSELSSSSTSEGSLGLFSPTLSAGLPESQSGGMPYRPGIHEPTSPSLDEIWNEYDDFIDHVMSPSQARKSKRFLDAQEGLQNYNKMTDFPVTAGNSPRSKKSKEASNANLSGRELRRTVFMPAMATSATPPVIFPPPTLPERSVGEDIRLRRSKIALALQSSMEPMSPFSIRDIISEYGSYQRGSTGLSERLSSSTAGRSMKGLTMTTSKSDDPVEHSHQENVTLLDVMERNKNPAAQSELHYASLMVAKWLSFGRVLFSPAHDDIHKQSGRHVLVIDGLGNEDWSIYCAVTYEDQKAFIHNLKEKPTTKTSKEAKPPTNAPSNHRRAEVASFYEKFPFPPGFFSSAVLRFPPAMAEAKMKNIIAEARRVLLPGGYLELMLLDLDIVNMGVQTRRAVRELKFKMTTADRQISLRPIIDNIQGVLGARGFSNISRCVVGVPVAGRPNVSGDSSSSSRSSRGSDGAPRRGSGESRAASASPRMAFGGRRGHNLSLNDLIADHSDNADAKIGKIVSTTARRWWQHCFEAAVISDGNLSTSIFADKTVLSECKGRGSSFKMLIAYAQRPDLDPRSSRRRTMSEPAVSAMATLGTHRSPPSTYPGARGLS</sequence>
<feature type="compositionally biased region" description="Polar residues" evidence="1">
    <location>
        <begin position="232"/>
        <end position="243"/>
    </location>
</feature>
<protein>
    <recommendedName>
        <fullName evidence="4">Methyltransferase type 11 domain-containing protein</fullName>
    </recommendedName>
</protein>
<feature type="compositionally biased region" description="Basic and acidic residues" evidence="1">
    <location>
        <begin position="687"/>
        <end position="699"/>
    </location>
</feature>
<keyword evidence="3" id="KW-1185">Reference proteome</keyword>
<feature type="region of interest" description="Disordered" evidence="1">
    <location>
        <begin position="1494"/>
        <end position="1533"/>
    </location>
</feature>
<feature type="compositionally biased region" description="Basic and acidic residues" evidence="1">
    <location>
        <begin position="1234"/>
        <end position="1244"/>
    </location>
</feature>
<feature type="compositionally biased region" description="Low complexity" evidence="1">
    <location>
        <begin position="507"/>
        <end position="527"/>
    </location>
</feature>
<gene>
    <name evidence="2" type="ORF">A1O9_04826</name>
</gene>
<reference evidence="2 3" key="1">
    <citation type="submission" date="2013-03" db="EMBL/GenBank/DDBJ databases">
        <title>The Genome Sequence of Exophiala aquamarina CBS 119918.</title>
        <authorList>
            <consortium name="The Broad Institute Genomics Platform"/>
            <person name="Cuomo C."/>
            <person name="de Hoog S."/>
            <person name="Gorbushina A."/>
            <person name="Walker B."/>
            <person name="Young S.K."/>
            <person name="Zeng Q."/>
            <person name="Gargeya S."/>
            <person name="Fitzgerald M."/>
            <person name="Haas B."/>
            <person name="Abouelleil A."/>
            <person name="Allen A.W."/>
            <person name="Alvarado L."/>
            <person name="Arachchi H.M."/>
            <person name="Berlin A.M."/>
            <person name="Chapman S.B."/>
            <person name="Gainer-Dewar J."/>
            <person name="Goldberg J."/>
            <person name="Griggs A."/>
            <person name="Gujja S."/>
            <person name="Hansen M."/>
            <person name="Howarth C."/>
            <person name="Imamovic A."/>
            <person name="Ireland A."/>
            <person name="Larimer J."/>
            <person name="McCowan C."/>
            <person name="Murphy C."/>
            <person name="Pearson M."/>
            <person name="Poon T.W."/>
            <person name="Priest M."/>
            <person name="Roberts A."/>
            <person name="Saif S."/>
            <person name="Shea T."/>
            <person name="Sisk P."/>
            <person name="Sykes S."/>
            <person name="Wortman J."/>
            <person name="Nusbaum C."/>
            <person name="Birren B."/>
        </authorList>
    </citation>
    <scope>NUCLEOTIDE SEQUENCE [LARGE SCALE GENOMIC DNA]</scope>
    <source>
        <strain evidence="2 3">CBS 119918</strain>
    </source>
</reference>
<feature type="region of interest" description="Disordered" evidence="1">
    <location>
        <begin position="1"/>
        <end position="95"/>
    </location>
</feature>
<feature type="compositionally biased region" description="Polar residues" evidence="1">
    <location>
        <begin position="262"/>
        <end position="275"/>
    </location>
</feature>
<dbReference type="VEuPathDB" id="FungiDB:A1O9_04826"/>
<feature type="compositionally biased region" description="Polar residues" evidence="1">
    <location>
        <begin position="342"/>
        <end position="354"/>
    </location>
</feature>
<feature type="compositionally biased region" description="Low complexity" evidence="1">
    <location>
        <begin position="1399"/>
        <end position="1408"/>
    </location>
</feature>
<dbReference type="HOGENOM" id="CLU_002714_1_0_1"/>
<feature type="region of interest" description="Disordered" evidence="1">
    <location>
        <begin position="1373"/>
        <end position="1414"/>
    </location>
</feature>
<proteinExistence type="predicted"/>
<feature type="compositionally biased region" description="Low complexity" evidence="1">
    <location>
        <begin position="303"/>
        <end position="317"/>
    </location>
</feature>